<comment type="caution">
    <text evidence="1">The sequence shown here is derived from an EMBL/GenBank/DDBJ whole genome shotgun (WGS) entry which is preliminary data.</text>
</comment>
<accession>A0AAW9D0J2</accession>
<reference evidence="1" key="1">
    <citation type="submission" date="2018-08" db="EMBL/GenBank/DDBJ databases">
        <title>Identification of Burkholderia cepacia strains that express a Burkholderia pseudomallei-like capsular polysaccharide.</title>
        <authorList>
            <person name="Burtnick M.N."/>
            <person name="Vongsouvath M."/>
            <person name="Newton P."/>
            <person name="Wuthiekanun V."/>
            <person name="Limmathurotsakul D."/>
            <person name="Brett P.J."/>
            <person name="Chantratita N."/>
            <person name="Dance D.A."/>
        </authorList>
    </citation>
    <scope>NUCLEOTIDE SEQUENCE</scope>
    <source>
        <strain evidence="1">SBXCC001</strain>
    </source>
</reference>
<protein>
    <submittedName>
        <fullName evidence="1">Uncharacterized protein</fullName>
    </submittedName>
</protein>
<evidence type="ECO:0000313" key="2">
    <source>
        <dbReference type="Proteomes" id="UP001272137"/>
    </source>
</evidence>
<name>A0AAW9D0J2_BURTH</name>
<dbReference type="AlphaFoldDB" id="A0AAW9D0J2"/>
<organism evidence="1 2">
    <name type="scientific">Burkholderia thailandensis</name>
    <dbReference type="NCBI Taxonomy" id="57975"/>
    <lineage>
        <taxon>Bacteria</taxon>
        <taxon>Pseudomonadati</taxon>
        <taxon>Pseudomonadota</taxon>
        <taxon>Betaproteobacteria</taxon>
        <taxon>Burkholderiales</taxon>
        <taxon>Burkholderiaceae</taxon>
        <taxon>Burkholderia</taxon>
        <taxon>pseudomallei group</taxon>
    </lineage>
</organism>
<gene>
    <name evidence="1" type="ORF">C7S16_3343</name>
</gene>
<proteinExistence type="predicted"/>
<evidence type="ECO:0000313" key="1">
    <source>
        <dbReference type="EMBL" id="MDW9255436.1"/>
    </source>
</evidence>
<dbReference type="Proteomes" id="UP001272137">
    <property type="component" value="Unassembled WGS sequence"/>
</dbReference>
<sequence length="77" mass="9047">MDAIFAPRCRRAFVMSSYIARRARIASPKKANAAPWSECRKRGNRFQAIKKHPPSFGRRVFFRFDARRRARHGRRAA</sequence>
<dbReference type="EMBL" id="QXCT01000002">
    <property type="protein sequence ID" value="MDW9255436.1"/>
    <property type="molecule type" value="Genomic_DNA"/>
</dbReference>